<evidence type="ECO:0000256" key="3">
    <source>
        <dbReference type="ARBA" id="ARBA00012362"/>
    </source>
</evidence>
<keyword evidence="5" id="KW-0210">Decarboxylase</keyword>
<evidence type="ECO:0000256" key="2">
    <source>
        <dbReference type="ARBA" id="ARBA00004696"/>
    </source>
</evidence>
<dbReference type="UniPathway" id="UPA00035">
    <property type="reaction ID" value="UER00043"/>
</dbReference>
<sequence length="245" mass="28109">MENLLSKIIAWKREELERQKSRASLSKAIREAAKYKLPIIAEIKRKSPKFGTIKDVNVIETAKIFQDYGACALSILTNKNFDGDIKNLIKLRNLKFKDKNEINIPLLRKDFIIDEIQIYESYIYGADAILLIANVLKEKTKKFLDVARKLNMECIVEVHDEDDLKFVYDAGIIGINTRNLKNFEIDLDKLKLAESIENRKNRIIVAESGIKDKGDVKTALKYADALLIGTSITKNFELLKDFVKK</sequence>
<dbReference type="InterPro" id="IPR045186">
    <property type="entry name" value="Indole-3-glycerol_P_synth"/>
</dbReference>
<dbReference type="PROSITE" id="PS00614">
    <property type="entry name" value="IGPS"/>
    <property type="match status" value="1"/>
</dbReference>
<dbReference type="InterPro" id="IPR013798">
    <property type="entry name" value="Indole-3-glycerol_P_synth_dom"/>
</dbReference>
<keyword evidence="4" id="KW-0028">Amino-acid biosynthesis</keyword>
<dbReference type="PANTHER" id="PTHR22854">
    <property type="entry name" value="TRYPTOPHAN BIOSYNTHESIS PROTEIN"/>
    <property type="match status" value="1"/>
</dbReference>
<name>A0A098E7Y9_9ZZZZ</name>
<dbReference type="CDD" id="cd00331">
    <property type="entry name" value="IGPS"/>
    <property type="match status" value="1"/>
</dbReference>
<evidence type="ECO:0000313" key="10">
    <source>
        <dbReference type="EMBL" id="CEG12142.1"/>
    </source>
</evidence>
<evidence type="ECO:0000256" key="5">
    <source>
        <dbReference type="ARBA" id="ARBA00022793"/>
    </source>
</evidence>
<dbReference type="EMBL" id="CCXY01000110">
    <property type="protein sequence ID" value="CEG12142.1"/>
    <property type="molecule type" value="Genomic_DNA"/>
</dbReference>
<dbReference type="Gene3D" id="3.20.20.70">
    <property type="entry name" value="Aldolase class I"/>
    <property type="match status" value="1"/>
</dbReference>
<protein>
    <recommendedName>
        <fullName evidence="3">indole-3-glycerol-phosphate synthase</fullName>
        <ecNumber evidence="3">4.1.1.48</ecNumber>
    </recommendedName>
</protein>
<comment type="pathway">
    <text evidence="2">Amino-acid biosynthesis; L-tryptophan biosynthesis; L-tryptophan from chorismate: step 4/5.</text>
</comment>
<keyword evidence="7" id="KW-0057">Aromatic amino acid biosynthesis</keyword>
<keyword evidence="6" id="KW-0822">Tryptophan biosynthesis</keyword>
<keyword evidence="8 10" id="KW-0456">Lyase</keyword>
<dbReference type="PANTHER" id="PTHR22854:SF2">
    <property type="entry name" value="INDOLE-3-GLYCEROL-PHOSPHATE SYNTHASE"/>
    <property type="match status" value="1"/>
</dbReference>
<comment type="catalytic activity">
    <reaction evidence="1">
        <text>1-(2-carboxyphenylamino)-1-deoxy-D-ribulose 5-phosphate + H(+) = (1S,2R)-1-C-(indol-3-yl)glycerol 3-phosphate + CO2 + H2O</text>
        <dbReference type="Rhea" id="RHEA:23476"/>
        <dbReference type="ChEBI" id="CHEBI:15377"/>
        <dbReference type="ChEBI" id="CHEBI:15378"/>
        <dbReference type="ChEBI" id="CHEBI:16526"/>
        <dbReference type="ChEBI" id="CHEBI:58613"/>
        <dbReference type="ChEBI" id="CHEBI:58866"/>
        <dbReference type="EC" id="4.1.1.48"/>
    </reaction>
</comment>
<proteinExistence type="predicted"/>
<dbReference type="GO" id="GO:0004425">
    <property type="term" value="F:indole-3-glycerol-phosphate synthase activity"/>
    <property type="evidence" value="ECO:0007669"/>
    <property type="project" value="UniProtKB-EC"/>
</dbReference>
<gene>
    <name evidence="10" type="primary">trpC</name>
    <name evidence="10" type="ORF">MSIBF_A1980010</name>
</gene>
<evidence type="ECO:0000256" key="1">
    <source>
        <dbReference type="ARBA" id="ARBA00001633"/>
    </source>
</evidence>
<evidence type="ECO:0000256" key="7">
    <source>
        <dbReference type="ARBA" id="ARBA00023141"/>
    </source>
</evidence>
<organism evidence="10">
    <name type="scientific">groundwater metagenome</name>
    <dbReference type="NCBI Taxonomy" id="717931"/>
    <lineage>
        <taxon>unclassified sequences</taxon>
        <taxon>metagenomes</taxon>
        <taxon>ecological metagenomes</taxon>
    </lineage>
</organism>
<dbReference type="GO" id="GO:0004640">
    <property type="term" value="F:phosphoribosylanthranilate isomerase activity"/>
    <property type="evidence" value="ECO:0007669"/>
    <property type="project" value="TreeGrafter"/>
</dbReference>
<dbReference type="Pfam" id="PF00218">
    <property type="entry name" value="IGPS"/>
    <property type="match status" value="1"/>
</dbReference>
<evidence type="ECO:0000256" key="6">
    <source>
        <dbReference type="ARBA" id="ARBA00022822"/>
    </source>
</evidence>
<dbReference type="InterPro" id="IPR001468">
    <property type="entry name" value="Indole-3-GlycerolPSynthase_CS"/>
</dbReference>
<dbReference type="InterPro" id="IPR013785">
    <property type="entry name" value="Aldolase_TIM"/>
</dbReference>
<dbReference type="InterPro" id="IPR011060">
    <property type="entry name" value="RibuloseP-bd_barrel"/>
</dbReference>
<dbReference type="SUPFAM" id="SSF51366">
    <property type="entry name" value="Ribulose-phoshate binding barrel"/>
    <property type="match status" value="1"/>
</dbReference>
<evidence type="ECO:0000256" key="8">
    <source>
        <dbReference type="ARBA" id="ARBA00023239"/>
    </source>
</evidence>
<feature type="domain" description="Indole-3-glycerol phosphate synthase" evidence="9">
    <location>
        <begin position="14"/>
        <end position="238"/>
    </location>
</feature>
<evidence type="ECO:0000256" key="4">
    <source>
        <dbReference type="ARBA" id="ARBA00022605"/>
    </source>
</evidence>
<dbReference type="GO" id="GO:0000162">
    <property type="term" value="P:L-tryptophan biosynthetic process"/>
    <property type="evidence" value="ECO:0007669"/>
    <property type="project" value="UniProtKB-UniPathway"/>
</dbReference>
<dbReference type="AlphaFoldDB" id="A0A098E7Y9"/>
<dbReference type="EC" id="4.1.1.48" evidence="3"/>
<reference evidence="10" key="1">
    <citation type="submission" date="2014-09" db="EMBL/GenBank/DDBJ databases">
        <authorList>
            <person name="Probst J Alexander"/>
        </authorList>
    </citation>
    <scope>NUCLEOTIDE SEQUENCE</scope>
</reference>
<accession>A0A098E7Y9</accession>
<evidence type="ECO:0000259" key="9">
    <source>
        <dbReference type="Pfam" id="PF00218"/>
    </source>
</evidence>